<dbReference type="HAMAP" id="MF_03175">
    <property type="entry name" value="MetAP_2_euk"/>
    <property type="match status" value="1"/>
</dbReference>
<dbReference type="InterPro" id="IPR001714">
    <property type="entry name" value="Pept_M24_MAP"/>
</dbReference>
<comment type="caution">
    <text evidence="12">The sequence shown here is derived from an EMBL/GenBank/DDBJ whole genome shotgun (WGS) entry which is preliminary data.</text>
</comment>
<dbReference type="InterPro" id="IPR036005">
    <property type="entry name" value="Creatinase/aminopeptidase-like"/>
</dbReference>
<gene>
    <name evidence="12" type="ORF">BC938DRAFT_480590</name>
</gene>
<feature type="compositionally biased region" description="Basic and acidic residues" evidence="10">
    <location>
        <begin position="1"/>
        <end position="10"/>
    </location>
</feature>
<feature type="domain" description="Peptidase M24" evidence="11">
    <location>
        <begin position="210"/>
        <end position="379"/>
    </location>
</feature>
<dbReference type="InterPro" id="IPR036390">
    <property type="entry name" value="WH_DNA-bd_sf"/>
</dbReference>
<proteinExistence type="inferred from homology"/>
<dbReference type="SUPFAM" id="SSF46785">
    <property type="entry name" value="Winged helix' DNA-binding domain"/>
    <property type="match status" value="1"/>
</dbReference>
<dbReference type="PANTHER" id="PTHR45777:SF2">
    <property type="entry name" value="METHIONINE AMINOPEPTIDASE 2"/>
    <property type="match status" value="1"/>
</dbReference>
<keyword evidence="6 9" id="KW-0645">Protease</keyword>
<dbReference type="InterPro" id="IPR036388">
    <property type="entry name" value="WH-like_DNA-bd_sf"/>
</dbReference>
<feature type="compositionally biased region" description="Basic residues" evidence="10">
    <location>
        <begin position="97"/>
        <end position="110"/>
    </location>
</feature>
<evidence type="ECO:0000256" key="2">
    <source>
        <dbReference type="ARBA" id="ARBA00001936"/>
    </source>
</evidence>
<evidence type="ECO:0000256" key="1">
    <source>
        <dbReference type="ARBA" id="ARBA00000294"/>
    </source>
</evidence>
<dbReference type="EC" id="3.4.11.18" evidence="9"/>
<comment type="catalytic activity">
    <reaction evidence="1 9">
        <text>Release of N-terminal amino acids, preferentially methionine, from peptides and arylamides.</text>
        <dbReference type="EC" id="3.4.11.18"/>
    </reaction>
</comment>
<dbReference type="SUPFAM" id="SSF55920">
    <property type="entry name" value="Creatinase/aminopeptidase"/>
    <property type="match status" value="1"/>
</dbReference>
<comment type="cofactor">
    <cofactor evidence="9">
        <name>Co(2+)</name>
        <dbReference type="ChEBI" id="CHEBI:48828"/>
    </cofactor>
    <cofactor evidence="9">
        <name>Zn(2+)</name>
        <dbReference type="ChEBI" id="CHEBI:29105"/>
    </cofactor>
    <cofactor evidence="9">
        <name>Mn(2+)</name>
        <dbReference type="ChEBI" id="CHEBI:29035"/>
    </cofactor>
    <cofactor evidence="9">
        <name>Fe(2+)</name>
        <dbReference type="ChEBI" id="CHEBI:29033"/>
    </cofactor>
    <text evidence="9">Binds 2 divalent metal cations per subunit. Has a high-affinity and a low affinity metal-binding site. The true nature of the physiological cofactor is under debate. The enzyme is active with cobalt, zinc, manganese or divalent iron ions. Most likely, methionine aminopeptidases function as mononuclear Fe(2+)-metalloproteases under physiological conditions, and the catalytically relevant metal-binding site has been assigned to the histidine-containing high-affinity site.</text>
</comment>
<dbReference type="Gene3D" id="1.10.10.10">
    <property type="entry name" value="Winged helix-like DNA-binding domain superfamily/Winged helix DNA-binding domain"/>
    <property type="match status" value="1"/>
</dbReference>
<dbReference type="PANTHER" id="PTHR45777">
    <property type="entry name" value="METHIONINE AMINOPEPTIDASE 2"/>
    <property type="match status" value="1"/>
</dbReference>
<accession>A0A433QX93</accession>
<dbReference type="InterPro" id="IPR018349">
    <property type="entry name" value="Pept_M24A_MAP2_BS"/>
</dbReference>
<feature type="binding site" evidence="9">
    <location>
        <position position="374"/>
    </location>
    <ligand>
        <name>substrate</name>
    </ligand>
</feature>
<dbReference type="InterPro" id="IPR000994">
    <property type="entry name" value="Pept_M24"/>
</dbReference>
<feature type="binding site" evidence="9">
    <location>
        <position position="266"/>
    </location>
    <ligand>
        <name>substrate</name>
    </ligand>
</feature>
<comment type="cofactor">
    <cofactor evidence="3">
        <name>Fe(2+)</name>
        <dbReference type="ChEBI" id="CHEBI:29033"/>
    </cofactor>
</comment>
<evidence type="ECO:0000313" key="13">
    <source>
        <dbReference type="Proteomes" id="UP000274822"/>
    </source>
</evidence>
<dbReference type="CDD" id="cd01088">
    <property type="entry name" value="MetAP2"/>
    <property type="match status" value="1"/>
</dbReference>
<reference evidence="12 13" key="1">
    <citation type="journal article" date="2018" name="New Phytol.">
        <title>Phylogenomics of Endogonaceae and evolution of mycorrhizas within Mucoromycota.</title>
        <authorList>
            <person name="Chang Y."/>
            <person name="Desiro A."/>
            <person name="Na H."/>
            <person name="Sandor L."/>
            <person name="Lipzen A."/>
            <person name="Clum A."/>
            <person name="Barry K."/>
            <person name="Grigoriev I.V."/>
            <person name="Martin F.M."/>
            <person name="Stajich J.E."/>
            <person name="Smith M.E."/>
            <person name="Bonito G."/>
            <person name="Spatafora J.W."/>
        </authorList>
    </citation>
    <scope>NUCLEOTIDE SEQUENCE [LARGE SCALE GENOMIC DNA]</scope>
    <source>
        <strain evidence="12 13">AD002</strain>
    </source>
</reference>
<evidence type="ECO:0000256" key="10">
    <source>
        <dbReference type="SAM" id="MobiDB-lite"/>
    </source>
</evidence>
<comment type="cofactor">
    <cofactor evidence="2">
        <name>Mn(2+)</name>
        <dbReference type="ChEBI" id="CHEBI:29035"/>
    </cofactor>
</comment>
<feature type="binding site" evidence="9">
    <location>
        <position position="520"/>
    </location>
    <ligand>
        <name>a divalent metal cation</name>
        <dbReference type="ChEBI" id="CHEBI:60240"/>
        <label>1</label>
    </ligand>
</feature>
<keyword evidence="13" id="KW-1185">Reference proteome</keyword>
<evidence type="ECO:0000256" key="9">
    <source>
        <dbReference type="HAMAP-Rule" id="MF_03175"/>
    </source>
</evidence>
<organism evidence="12 13">
    <name type="scientific">Jimgerdemannia flammicorona</name>
    <dbReference type="NCBI Taxonomy" id="994334"/>
    <lineage>
        <taxon>Eukaryota</taxon>
        <taxon>Fungi</taxon>
        <taxon>Fungi incertae sedis</taxon>
        <taxon>Mucoromycota</taxon>
        <taxon>Mucoromycotina</taxon>
        <taxon>Endogonomycetes</taxon>
        <taxon>Endogonales</taxon>
        <taxon>Endogonaceae</taxon>
        <taxon>Jimgerdemannia</taxon>
    </lineage>
</organism>
<dbReference type="AlphaFoldDB" id="A0A433QX93"/>
<dbReference type="PROSITE" id="PS01202">
    <property type="entry name" value="MAP_2"/>
    <property type="match status" value="1"/>
</dbReference>
<feature type="compositionally biased region" description="Polar residues" evidence="10">
    <location>
        <begin position="57"/>
        <end position="67"/>
    </location>
</feature>
<evidence type="ECO:0000256" key="8">
    <source>
        <dbReference type="ARBA" id="ARBA00022801"/>
    </source>
</evidence>
<comment type="function">
    <text evidence="9">Cotranslationally removes the N-terminal methionine from nascent proteins. The N-terminal methionine is often cleaved when the second residue in the primary sequence is small and uncharged (Met-Ala-, Cys, Gly, Pro, Ser, Thr, or Val).</text>
</comment>
<feature type="binding site" evidence="9">
    <location>
        <position position="286"/>
    </location>
    <ligand>
        <name>a divalent metal cation</name>
        <dbReference type="ChEBI" id="CHEBI:60240"/>
        <label>1</label>
    </ligand>
</feature>
<evidence type="ECO:0000256" key="4">
    <source>
        <dbReference type="ARBA" id="ARBA00022438"/>
    </source>
</evidence>
<sequence>MPEKADKTIAQEELEDDDQVDETATAEGVAVGATKKKKKNKKKKPAAATGTEGEEFQGSNVAATATPKQEVANGEDAEDDDDEEKQDEQAVGFSLAVKKKKKKKSSKKKTGGAGGSMSQTEPPSIPVSKLFPNEVYPEGEIQQYKDDNLWRTTSEERRDAERLISNNYNDLRRAAEVHRQVRDKGRLIFIMKLGVILHGLQETRPGVYRAESQVRKYARKTIKPGMSMIEICELIENGTRTLVEENGMEAGIGFPTGCSLNHVAAHYTPNAGDKTVLSYDDVMKIDFGTHVNGRIIDSAFTMTFNPKFDKLVEAAREATNAGIKEVGIDVRLCDIGAAVNEVYDSYEVEIDGKTYQVKPIRNLNGHTIEPYRIHAGKSVPIPSRVAVWGVAMREERDLGCLGGPLTISVIRVCFLGGEGEQLAIETFCSTGKGVVIEDGECSHYAKTHDIDFVKPRMPRAKQLLGTITKHFGTLPFCRRYLDRTGEQKYVLALKNLVDNGIVMAYPPLVDIKGSYTAQFEHTILLRPTVKEDYVMIVVG</sequence>
<dbReference type="GO" id="GO:0070006">
    <property type="term" value="F:metalloaminopeptidase activity"/>
    <property type="evidence" value="ECO:0007669"/>
    <property type="project" value="UniProtKB-UniRule"/>
</dbReference>
<dbReference type="Proteomes" id="UP000274822">
    <property type="component" value="Unassembled WGS sequence"/>
</dbReference>
<dbReference type="GO" id="GO:0005737">
    <property type="term" value="C:cytoplasm"/>
    <property type="evidence" value="ECO:0007669"/>
    <property type="project" value="UniProtKB-SubCell"/>
</dbReference>
<comment type="similarity">
    <text evidence="9">Belongs to the peptidase M24A family. Methionine aminopeptidase eukaryotic type 2 subfamily.</text>
</comment>
<keyword evidence="7 9" id="KW-0479">Metal-binding</keyword>
<dbReference type="Pfam" id="PF00557">
    <property type="entry name" value="Peptidase_M24"/>
    <property type="match status" value="1"/>
</dbReference>
<dbReference type="GO" id="GO:0046872">
    <property type="term" value="F:metal ion binding"/>
    <property type="evidence" value="ECO:0007669"/>
    <property type="project" value="UniProtKB-UniRule"/>
</dbReference>
<feature type="compositionally biased region" description="Basic residues" evidence="10">
    <location>
        <begin position="34"/>
        <end position="45"/>
    </location>
</feature>
<keyword evidence="4 9" id="KW-0031">Aminopeptidase</keyword>
<feature type="compositionally biased region" description="Acidic residues" evidence="10">
    <location>
        <begin position="12"/>
        <end position="21"/>
    </location>
</feature>
<keyword evidence="5 9" id="KW-0963">Cytoplasm</keyword>
<dbReference type="GO" id="GO:0006508">
    <property type="term" value="P:proteolysis"/>
    <property type="evidence" value="ECO:0007669"/>
    <property type="project" value="UniProtKB-KW"/>
</dbReference>
<dbReference type="Gene3D" id="3.90.230.10">
    <property type="entry name" value="Creatinase/methionine aminopeptidase superfamily"/>
    <property type="match status" value="1"/>
</dbReference>
<comment type="subcellular location">
    <subcellularLocation>
        <location evidence="9">Cytoplasm</location>
    </subcellularLocation>
</comment>
<evidence type="ECO:0000256" key="6">
    <source>
        <dbReference type="ARBA" id="ARBA00022670"/>
    </source>
</evidence>
<feature type="compositionally biased region" description="Low complexity" evidence="10">
    <location>
        <begin position="22"/>
        <end position="33"/>
    </location>
</feature>
<dbReference type="GO" id="GO:0004239">
    <property type="term" value="F:initiator methionyl aminopeptidase activity"/>
    <property type="evidence" value="ECO:0007669"/>
    <property type="project" value="UniProtKB-UniRule"/>
</dbReference>
<protein>
    <recommendedName>
        <fullName evidence="9">Methionine aminopeptidase 2</fullName>
        <shortName evidence="9">MAP 2</shortName>
        <shortName evidence="9">MetAP 2</shortName>
        <ecNumber evidence="9">3.4.11.18</ecNumber>
    </recommendedName>
    <alternativeName>
        <fullName evidence="9">Peptidase M</fullName>
    </alternativeName>
</protein>
<dbReference type="InterPro" id="IPR002468">
    <property type="entry name" value="Pept_M24A_MAP2"/>
</dbReference>
<evidence type="ECO:0000313" key="12">
    <source>
        <dbReference type="EMBL" id="RUS34412.1"/>
    </source>
</evidence>
<dbReference type="PRINTS" id="PR00599">
    <property type="entry name" value="MAPEPTIDASE"/>
</dbReference>
<dbReference type="InterPro" id="IPR050247">
    <property type="entry name" value="Met_Aminopeptidase_Type2"/>
</dbReference>
<keyword evidence="8 9" id="KW-0378">Hydrolase</keyword>
<feature type="binding site" evidence="9">
    <location>
        <position position="366"/>
    </location>
    <ligand>
        <name>a divalent metal cation</name>
        <dbReference type="ChEBI" id="CHEBI:60240"/>
        <label>2</label>
        <note>catalytic</note>
    </ligand>
</feature>
<feature type="binding site" evidence="9">
    <location>
        <position position="297"/>
    </location>
    <ligand>
        <name>a divalent metal cation</name>
        <dbReference type="ChEBI" id="CHEBI:60240"/>
        <label>2</label>
        <note>catalytic</note>
    </ligand>
</feature>
<dbReference type="EMBL" id="RBNJ01000510">
    <property type="protein sequence ID" value="RUS34412.1"/>
    <property type="molecule type" value="Genomic_DNA"/>
</dbReference>
<feature type="binding site" evidence="9">
    <location>
        <position position="297"/>
    </location>
    <ligand>
        <name>a divalent metal cation</name>
        <dbReference type="ChEBI" id="CHEBI:60240"/>
        <label>1</label>
    </ligand>
</feature>
<feature type="binding site" evidence="9">
    <location>
        <position position="520"/>
    </location>
    <ligand>
        <name>a divalent metal cation</name>
        <dbReference type="ChEBI" id="CHEBI:60240"/>
        <label>2</label>
        <note>catalytic</note>
    </ligand>
</feature>
<evidence type="ECO:0000256" key="5">
    <source>
        <dbReference type="ARBA" id="ARBA00022490"/>
    </source>
</evidence>
<evidence type="ECO:0000256" key="3">
    <source>
        <dbReference type="ARBA" id="ARBA00001954"/>
    </source>
</evidence>
<feature type="binding site" evidence="9">
    <location>
        <position position="425"/>
    </location>
    <ligand>
        <name>a divalent metal cation</name>
        <dbReference type="ChEBI" id="CHEBI:60240"/>
        <label>2</label>
        <note>catalytic</note>
    </ligand>
</feature>
<evidence type="ECO:0000259" key="11">
    <source>
        <dbReference type="Pfam" id="PF00557"/>
    </source>
</evidence>
<evidence type="ECO:0000256" key="7">
    <source>
        <dbReference type="ARBA" id="ARBA00022723"/>
    </source>
</evidence>
<name>A0A433QX93_9FUNG</name>
<feature type="compositionally biased region" description="Acidic residues" evidence="10">
    <location>
        <begin position="73"/>
        <end position="86"/>
    </location>
</feature>
<feature type="region of interest" description="Disordered" evidence="10">
    <location>
        <begin position="1"/>
        <end position="127"/>
    </location>
</feature>